<accession>A0A644W7W1</accession>
<dbReference type="InterPro" id="IPR035093">
    <property type="entry name" value="RelE/ParE_toxin_dom_sf"/>
</dbReference>
<dbReference type="AlphaFoldDB" id="A0A644W7W1"/>
<reference evidence="1" key="1">
    <citation type="submission" date="2019-08" db="EMBL/GenBank/DDBJ databases">
        <authorList>
            <person name="Kucharzyk K."/>
            <person name="Murdoch R.W."/>
            <person name="Higgins S."/>
            <person name="Loffler F."/>
        </authorList>
    </citation>
    <scope>NUCLEOTIDE SEQUENCE</scope>
</reference>
<dbReference type="SUPFAM" id="SSF143011">
    <property type="entry name" value="RelE-like"/>
    <property type="match status" value="1"/>
</dbReference>
<dbReference type="PANTHER" id="PTHR40266">
    <property type="entry name" value="TOXIN HIGB-1"/>
    <property type="match status" value="1"/>
</dbReference>
<comment type="caution">
    <text evidence="1">The sequence shown here is derived from an EMBL/GenBank/DDBJ whole genome shotgun (WGS) entry which is preliminary data.</text>
</comment>
<organism evidence="1">
    <name type="scientific">bioreactor metagenome</name>
    <dbReference type="NCBI Taxonomy" id="1076179"/>
    <lineage>
        <taxon>unclassified sequences</taxon>
        <taxon>metagenomes</taxon>
        <taxon>ecological metagenomes</taxon>
    </lineage>
</organism>
<proteinExistence type="predicted"/>
<dbReference type="Pfam" id="PF05015">
    <property type="entry name" value="HigB-like_toxin"/>
    <property type="match status" value="1"/>
</dbReference>
<sequence>MKSLSIFDIRIRERFSTGHTNSHIFIQYYFLLEVCNIELYRIQYLLDRYICITYIIAMIRSFGDSETEKIFHQVRSKRLPPEIHERALIKLLMIDASTTEEDFRVPPSNRFEHLQGRLKGYCSIRINDQWRIIFRFRNGEAFDVSIVDYH</sequence>
<dbReference type="PANTHER" id="PTHR40266:SF2">
    <property type="entry name" value="TOXIN HIGB-1"/>
    <property type="match status" value="1"/>
</dbReference>
<evidence type="ECO:0008006" key="2">
    <source>
        <dbReference type="Google" id="ProtNLM"/>
    </source>
</evidence>
<dbReference type="EMBL" id="VSSQ01000621">
    <property type="protein sequence ID" value="MPL98662.1"/>
    <property type="molecule type" value="Genomic_DNA"/>
</dbReference>
<name>A0A644W7W1_9ZZZZ</name>
<protein>
    <recommendedName>
        <fullName evidence="2">Toxin HigB-1</fullName>
    </recommendedName>
</protein>
<dbReference type="Gene3D" id="3.30.2310.20">
    <property type="entry name" value="RelE-like"/>
    <property type="match status" value="1"/>
</dbReference>
<evidence type="ECO:0000313" key="1">
    <source>
        <dbReference type="EMBL" id="MPL98662.1"/>
    </source>
</evidence>
<dbReference type="InterPro" id="IPR007711">
    <property type="entry name" value="HigB-1"/>
</dbReference>
<gene>
    <name evidence="1" type="ORF">SDC9_44869</name>
</gene>